<proteinExistence type="predicted"/>
<dbReference type="EMBL" id="BAHE01000054">
    <property type="protein sequence ID" value="GAC02422.1"/>
    <property type="molecule type" value="Genomic_DNA"/>
</dbReference>
<comment type="caution">
    <text evidence="2">The sequence shown here is derived from an EMBL/GenBank/DDBJ whole genome shotgun (WGS) entry which is preliminary data.</text>
</comment>
<name>K6X8M9_9ACTN</name>
<evidence type="ECO:0000313" key="2">
    <source>
        <dbReference type="EMBL" id="GAC02422.1"/>
    </source>
</evidence>
<gene>
    <name evidence="2" type="ORF">GONAM_54_00490</name>
</gene>
<keyword evidence="3" id="KW-1185">Reference proteome</keyword>
<dbReference type="InterPro" id="IPR029058">
    <property type="entry name" value="AB_hydrolase_fold"/>
</dbReference>
<protein>
    <recommendedName>
        <fullName evidence="1">AB hydrolase-1 domain-containing protein</fullName>
    </recommendedName>
</protein>
<dbReference type="AlphaFoldDB" id="K6X8M9"/>
<organism evidence="2 3">
    <name type="scientific">Gordonia namibiensis NBRC 108229</name>
    <dbReference type="NCBI Taxonomy" id="1208314"/>
    <lineage>
        <taxon>Bacteria</taxon>
        <taxon>Bacillati</taxon>
        <taxon>Actinomycetota</taxon>
        <taxon>Actinomycetes</taxon>
        <taxon>Mycobacteriales</taxon>
        <taxon>Gordoniaceae</taxon>
        <taxon>Gordonia</taxon>
    </lineage>
</organism>
<evidence type="ECO:0000313" key="3">
    <source>
        <dbReference type="Proteomes" id="UP000035058"/>
    </source>
</evidence>
<dbReference type="Gene3D" id="3.40.50.1820">
    <property type="entry name" value="alpha/beta hydrolase"/>
    <property type="match status" value="1"/>
</dbReference>
<evidence type="ECO:0000259" key="1">
    <source>
        <dbReference type="Pfam" id="PF00561"/>
    </source>
</evidence>
<dbReference type="RefSeq" id="WP_006868560.1">
    <property type="nucleotide sequence ID" value="NZ_BAHE01000054.1"/>
</dbReference>
<dbReference type="GO" id="GO:0003824">
    <property type="term" value="F:catalytic activity"/>
    <property type="evidence" value="ECO:0007669"/>
    <property type="project" value="UniProtKB-ARBA"/>
</dbReference>
<dbReference type="Pfam" id="PF00561">
    <property type="entry name" value="Abhydrolase_1"/>
    <property type="match status" value="1"/>
</dbReference>
<reference evidence="2 3" key="1">
    <citation type="submission" date="2012-08" db="EMBL/GenBank/DDBJ databases">
        <title>Whole genome shotgun sequence of Gordonia namibiensis NBRC 108229.</title>
        <authorList>
            <person name="Isaki-Nakamura S."/>
            <person name="Hosoyama A."/>
            <person name="Tsuchikane K."/>
            <person name="Katsumata H."/>
            <person name="Baba S."/>
            <person name="Yamazaki S."/>
            <person name="Fujita N."/>
        </authorList>
    </citation>
    <scope>NUCLEOTIDE SEQUENCE [LARGE SCALE GENOMIC DNA]</scope>
    <source>
        <strain evidence="2 3">NBRC 108229</strain>
    </source>
</reference>
<dbReference type="SUPFAM" id="SSF53474">
    <property type="entry name" value="alpha/beta-Hydrolases"/>
    <property type="match status" value="1"/>
</dbReference>
<dbReference type="InterPro" id="IPR000073">
    <property type="entry name" value="AB_hydrolase_1"/>
</dbReference>
<accession>K6X8M9</accession>
<dbReference type="Proteomes" id="UP000035058">
    <property type="component" value="Unassembled WGS sequence"/>
</dbReference>
<feature type="domain" description="AB hydrolase-1" evidence="1">
    <location>
        <begin position="59"/>
        <end position="146"/>
    </location>
</feature>
<sequence>MTSATTNTANTLPRHEYERIPYLVVFDDTSAYKDTYGGVTESVVLESYLLKPVGVPSKNVIVFMHPIGGGAYLPMTNALARAGHHVIYCNSRYRGVDSALIMEKVVQDLGACVKDAKERLGYEKVILAGWSGGGALSLYYQQQAQHATVTESPAGEPPDLTQLDLPAADGMMLLAAHVSRHGTLTEWMDPSILDENDPEKRDPELDLYNPANPNQPPYTAEFLERYRAAQIDRNRRITAWVKEQLADLRGRGEPLMERGFIVHGTMADPRWLDLSVDPSDRKLGCYLGDPRIVNMGPVGLARFTTLRSWLSQWSYDDAHGDGPRCAADLEVPTLVIGNSADNACTPSHTHRLFDAVGHPDKTLHTITGATHYYSGREQIPHLKEAVGIITGWLGERGWAN</sequence>